<dbReference type="InterPro" id="IPR001128">
    <property type="entry name" value="Cyt_P450"/>
</dbReference>
<organism evidence="10 11">
    <name type="scientific">Bicyclus anynana</name>
    <name type="common">Squinting bush brown butterfly</name>
    <dbReference type="NCBI Taxonomy" id="110368"/>
    <lineage>
        <taxon>Eukaryota</taxon>
        <taxon>Metazoa</taxon>
        <taxon>Ecdysozoa</taxon>
        <taxon>Arthropoda</taxon>
        <taxon>Hexapoda</taxon>
        <taxon>Insecta</taxon>
        <taxon>Pterygota</taxon>
        <taxon>Neoptera</taxon>
        <taxon>Endopterygota</taxon>
        <taxon>Lepidoptera</taxon>
        <taxon>Glossata</taxon>
        <taxon>Ditrysia</taxon>
        <taxon>Papilionoidea</taxon>
        <taxon>Nymphalidae</taxon>
        <taxon>Satyrinae</taxon>
        <taxon>Satyrini</taxon>
        <taxon>Mycalesina</taxon>
        <taxon>Bicyclus</taxon>
    </lineage>
</organism>
<dbReference type="KEGG" id="bany:112044440"/>
<dbReference type="SUPFAM" id="SSF48264">
    <property type="entry name" value="Cytochrome P450"/>
    <property type="match status" value="1"/>
</dbReference>
<feature type="binding site" description="axial binding residue" evidence="8">
    <location>
        <position position="456"/>
    </location>
    <ligand>
        <name>heme</name>
        <dbReference type="ChEBI" id="CHEBI:30413"/>
    </ligand>
    <ligandPart>
        <name>Fe</name>
        <dbReference type="ChEBI" id="CHEBI:18248"/>
    </ligandPart>
</feature>
<evidence type="ECO:0000256" key="9">
    <source>
        <dbReference type="RuleBase" id="RU000461"/>
    </source>
</evidence>
<dbReference type="AlphaFoldDB" id="A0A6J1MNE5"/>
<dbReference type="InterPro" id="IPR002401">
    <property type="entry name" value="Cyt_P450_E_grp-I"/>
</dbReference>
<evidence type="ECO:0000256" key="4">
    <source>
        <dbReference type="ARBA" id="ARBA00022723"/>
    </source>
</evidence>
<dbReference type="GeneID" id="112044440"/>
<evidence type="ECO:0000256" key="7">
    <source>
        <dbReference type="ARBA" id="ARBA00023033"/>
    </source>
</evidence>
<dbReference type="PRINTS" id="PR00385">
    <property type="entry name" value="P450"/>
</dbReference>
<dbReference type="InterPro" id="IPR036396">
    <property type="entry name" value="Cyt_P450_sf"/>
</dbReference>
<dbReference type="InterPro" id="IPR017972">
    <property type="entry name" value="Cyt_P450_CS"/>
</dbReference>
<keyword evidence="7 9" id="KW-0503">Monooxygenase</keyword>
<keyword evidence="6 8" id="KW-0408">Iron</keyword>
<dbReference type="PRINTS" id="PR00463">
    <property type="entry name" value="EP450I"/>
</dbReference>
<keyword evidence="4 8" id="KW-0479">Metal-binding</keyword>
<dbReference type="GO" id="GO:0020037">
    <property type="term" value="F:heme binding"/>
    <property type="evidence" value="ECO:0007669"/>
    <property type="project" value="InterPro"/>
</dbReference>
<dbReference type="GO" id="GO:0004497">
    <property type="term" value="F:monooxygenase activity"/>
    <property type="evidence" value="ECO:0007669"/>
    <property type="project" value="UniProtKB-KW"/>
</dbReference>
<evidence type="ECO:0000256" key="1">
    <source>
        <dbReference type="ARBA" id="ARBA00001971"/>
    </source>
</evidence>
<evidence type="ECO:0000256" key="3">
    <source>
        <dbReference type="ARBA" id="ARBA00022617"/>
    </source>
</evidence>
<sequence length="508" mass="58569">MCLYTMGKFLMKRLPIELERSIIIHNVMRYSSSSSKPFESIPGLSSLPIIGPIHHFIPGIGSVGLRASFFELSKVLFEKYGSIVKLDGLLARASMVILYEPDHFEQIYRSEDSVAPSRPGFDTLVYYRTKLRKSTYDGVYGLTTAEGMQWRDFRTKVNPALLKPKLVKLYTPVLEEIAKDMVARLTMLKNDTYLQENLDLEITKWSLESIAVIGLGSRLGCLEDNLSEDHPARILIKCSQDIINLSWKLEFFPSLWKYYPTSNYKKIIKTFDLQWDTSAKFIEEARRIINGREHNIPEEDKSIIEKLLDIDDRVATMMANEMLLAGIDTVAFTTVALLYNLATNPKVQDKLREEIRLPEPKNRYLKACLKESLRLYPVIPANLRRTTKDHFVAGYHIPKGVDVIAPNEFLSRMDKNYPRASEFIPERWLVEKSDPIYYGNCHPMVTLPFGFGVRSCIGRRIAELEIEVFIKRLLNDVKVTWEGPPVQVISRVMNSFKKPYYFKFETAH</sequence>
<evidence type="ECO:0000313" key="11">
    <source>
        <dbReference type="RefSeq" id="XP_023936054.2"/>
    </source>
</evidence>
<reference evidence="11" key="1">
    <citation type="submission" date="2025-08" db="UniProtKB">
        <authorList>
            <consortium name="RefSeq"/>
        </authorList>
    </citation>
    <scope>IDENTIFICATION</scope>
</reference>
<keyword evidence="10" id="KW-1185">Reference proteome</keyword>
<evidence type="ECO:0000256" key="8">
    <source>
        <dbReference type="PIRSR" id="PIRSR602401-1"/>
    </source>
</evidence>
<keyword evidence="3 8" id="KW-0349">Heme</keyword>
<dbReference type="Proteomes" id="UP001652582">
    <property type="component" value="Chromosome 14"/>
</dbReference>
<dbReference type="InterPro" id="IPR050479">
    <property type="entry name" value="CYP11_CYP27_families"/>
</dbReference>
<dbReference type="Pfam" id="PF00067">
    <property type="entry name" value="p450"/>
    <property type="match status" value="1"/>
</dbReference>
<dbReference type="PANTHER" id="PTHR24279">
    <property type="entry name" value="CYTOCHROME P450"/>
    <property type="match status" value="1"/>
</dbReference>
<evidence type="ECO:0000256" key="2">
    <source>
        <dbReference type="ARBA" id="ARBA00010617"/>
    </source>
</evidence>
<accession>A0A6J1MNE5</accession>
<proteinExistence type="inferred from homology"/>
<dbReference type="CDD" id="cd11054">
    <property type="entry name" value="CYP24A1-like"/>
    <property type="match status" value="1"/>
</dbReference>
<name>A0A6J1MNE5_BICAN</name>
<dbReference type="PANTHER" id="PTHR24279:SF120">
    <property type="entry name" value="CYTOCHROME P450"/>
    <property type="match status" value="1"/>
</dbReference>
<comment type="similarity">
    <text evidence="2 9">Belongs to the cytochrome P450 family.</text>
</comment>
<dbReference type="OrthoDB" id="3945418at2759"/>
<gene>
    <name evidence="11" type="primary">LOC112044440</name>
</gene>
<comment type="cofactor">
    <cofactor evidence="1 8">
        <name>heme</name>
        <dbReference type="ChEBI" id="CHEBI:30413"/>
    </cofactor>
</comment>
<dbReference type="RefSeq" id="XP_023936054.2">
    <property type="nucleotide sequence ID" value="XM_024080286.2"/>
</dbReference>
<dbReference type="Gene3D" id="1.10.630.10">
    <property type="entry name" value="Cytochrome P450"/>
    <property type="match status" value="1"/>
</dbReference>
<keyword evidence="5 9" id="KW-0560">Oxidoreductase</keyword>
<dbReference type="GO" id="GO:0005506">
    <property type="term" value="F:iron ion binding"/>
    <property type="evidence" value="ECO:0007669"/>
    <property type="project" value="InterPro"/>
</dbReference>
<evidence type="ECO:0000313" key="10">
    <source>
        <dbReference type="Proteomes" id="UP001652582"/>
    </source>
</evidence>
<evidence type="ECO:0000256" key="5">
    <source>
        <dbReference type="ARBA" id="ARBA00023002"/>
    </source>
</evidence>
<dbReference type="PROSITE" id="PS00086">
    <property type="entry name" value="CYTOCHROME_P450"/>
    <property type="match status" value="1"/>
</dbReference>
<dbReference type="GO" id="GO:0016705">
    <property type="term" value="F:oxidoreductase activity, acting on paired donors, with incorporation or reduction of molecular oxygen"/>
    <property type="evidence" value="ECO:0007669"/>
    <property type="project" value="InterPro"/>
</dbReference>
<evidence type="ECO:0000256" key="6">
    <source>
        <dbReference type="ARBA" id="ARBA00023004"/>
    </source>
</evidence>
<protein>
    <submittedName>
        <fullName evidence="11">Cytochrome P450 CYP12A2 isoform X1</fullName>
    </submittedName>
</protein>